<comment type="caution">
    <text evidence="1">The sequence shown here is derived from an EMBL/GenBank/DDBJ whole genome shotgun (WGS) entry which is preliminary data.</text>
</comment>
<dbReference type="AlphaFoldDB" id="A0A1R2CFQ2"/>
<reference evidence="1 2" key="1">
    <citation type="submission" date="2016-11" db="EMBL/GenBank/DDBJ databases">
        <title>The macronuclear genome of Stentor coeruleus: a giant cell with tiny introns.</title>
        <authorList>
            <person name="Slabodnick M."/>
            <person name="Ruby J.G."/>
            <person name="Reiff S.B."/>
            <person name="Swart E.C."/>
            <person name="Gosai S."/>
            <person name="Prabakaran S."/>
            <person name="Witkowska E."/>
            <person name="Larue G.E."/>
            <person name="Fisher S."/>
            <person name="Freeman R.M."/>
            <person name="Gunawardena J."/>
            <person name="Chu W."/>
            <person name="Stover N.A."/>
            <person name="Gregory B.D."/>
            <person name="Nowacki M."/>
            <person name="Derisi J."/>
            <person name="Roy S.W."/>
            <person name="Marshall W.F."/>
            <person name="Sood P."/>
        </authorList>
    </citation>
    <scope>NUCLEOTIDE SEQUENCE [LARGE SCALE GENOMIC DNA]</scope>
    <source>
        <strain evidence="1">WM001</strain>
    </source>
</reference>
<proteinExistence type="predicted"/>
<accession>A0A1R2CFQ2</accession>
<sequence>MKRLRKNWSPKKILSSVEDLALRSYKKLNYFQDSPWKNIWKEHPDNIQKVYNKFQSEVINEAISRYASKNAILPWLSYTEKLIPWDYDSLITYARKTLESWVDIEGGKIPDMTMINFFGHLNEDMLQVYREKNLEKLVRSEISEDNEELVDLKYQETELLLEMEGKIFGELIWETYCLVDI</sequence>
<dbReference type="EMBL" id="MPUH01000168">
    <property type="protein sequence ID" value="OMJ87785.1"/>
    <property type="molecule type" value="Genomic_DNA"/>
</dbReference>
<keyword evidence="2" id="KW-1185">Reference proteome</keyword>
<name>A0A1R2CFQ2_9CILI</name>
<protein>
    <submittedName>
        <fullName evidence="1">Uncharacterized protein</fullName>
    </submittedName>
</protein>
<evidence type="ECO:0000313" key="2">
    <source>
        <dbReference type="Proteomes" id="UP000187209"/>
    </source>
</evidence>
<dbReference type="Proteomes" id="UP000187209">
    <property type="component" value="Unassembled WGS sequence"/>
</dbReference>
<gene>
    <name evidence="1" type="ORF">SteCoe_10429</name>
</gene>
<organism evidence="1 2">
    <name type="scientific">Stentor coeruleus</name>
    <dbReference type="NCBI Taxonomy" id="5963"/>
    <lineage>
        <taxon>Eukaryota</taxon>
        <taxon>Sar</taxon>
        <taxon>Alveolata</taxon>
        <taxon>Ciliophora</taxon>
        <taxon>Postciliodesmatophora</taxon>
        <taxon>Heterotrichea</taxon>
        <taxon>Heterotrichida</taxon>
        <taxon>Stentoridae</taxon>
        <taxon>Stentor</taxon>
    </lineage>
</organism>
<evidence type="ECO:0000313" key="1">
    <source>
        <dbReference type="EMBL" id="OMJ87785.1"/>
    </source>
</evidence>